<evidence type="ECO:0000256" key="4">
    <source>
        <dbReference type="PIRNR" id="PIRNR037567"/>
    </source>
</evidence>
<keyword evidence="3 4" id="KW-0808">Transferase</keyword>
<evidence type="ECO:0000313" key="6">
    <source>
        <dbReference type="EMBL" id="MDQ7247626.1"/>
    </source>
</evidence>
<evidence type="ECO:0000256" key="2">
    <source>
        <dbReference type="ARBA" id="ARBA00022603"/>
    </source>
</evidence>
<dbReference type="InterPro" id="IPR010426">
    <property type="entry name" value="MTTB_MeTrfase"/>
</dbReference>
<comment type="similarity">
    <text evidence="1 4">Belongs to the trimethylamine methyltransferase family.</text>
</comment>
<sequence>MAELETVPQPAPAARNRGGGRQSRQAQRGGGRAQPIIAGIDRQIPTYELLGEEGLARIEAAIDTILKEVGIDFRGDARALELWRDAGADVQGERVRFEPGLVRGIITRTAPKQFTHHARNPARSVEIGRTHLVFSPAYGSPFVHDLEKGRRYGAIEDFRNFVKLAYMSPWLHHSGGTVCEPVDLPVNKRHLDMVYSHIKFSDKPFMGGVTAEERAEDSIELARIAFGTDFVDKNCVIMGNINANSPLVYDGTMSRALRAYARANQCAVVVPFILGGAMGPVTNAGAIAQSMAEAMVGVALTQLERPGAPAILGNFLSSTSLKSGSPTFGTPEPALGSLVVGQLTRRLGVPLRCSGAFTASKAADAQAMQESAVSMLAAIQCGAHFILHSAGWLEGGLVMSYEKFVMDADFCAAMHTYLRGLPVDDNALALDAFREVGPGKHFFGCAHTLKNYETAFWDSAIADNNSFEQWRDAGEKTATQRAHEKCRAMLRAYEAPPIDVAIDEALQDFIARKKAAVGDMWH</sequence>
<evidence type="ECO:0000256" key="5">
    <source>
        <dbReference type="SAM" id="MobiDB-lite"/>
    </source>
</evidence>
<accession>A0ABU0YIU5</accession>
<evidence type="ECO:0000256" key="3">
    <source>
        <dbReference type="ARBA" id="ARBA00022679"/>
    </source>
</evidence>
<reference evidence="7" key="1">
    <citation type="submission" date="2023-08" db="EMBL/GenBank/DDBJ databases">
        <title>Rhodospirillaceae gen. nov., a novel taxon isolated from the Yangtze River Yuezi River estuary sludge.</title>
        <authorList>
            <person name="Ruan L."/>
        </authorList>
    </citation>
    <scope>NUCLEOTIDE SEQUENCE [LARGE SCALE GENOMIC DNA]</scope>
    <source>
        <strain evidence="7">R-7</strain>
    </source>
</reference>
<dbReference type="EMBL" id="JAUYVI010000002">
    <property type="protein sequence ID" value="MDQ7247626.1"/>
    <property type="molecule type" value="Genomic_DNA"/>
</dbReference>
<organism evidence="6 7">
    <name type="scientific">Dongia sedimenti</name>
    <dbReference type="NCBI Taxonomy" id="3064282"/>
    <lineage>
        <taxon>Bacteria</taxon>
        <taxon>Pseudomonadati</taxon>
        <taxon>Pseudomonadota</taxon>
        <taxon>Alphaproteobacteria</taxon>
        <taxon>Rhodospirillales</taxon>
        <taxon>Dongiaceae</taxon>
        <taxon>Dongia</taxon>
    </lineage>
</organism>
<dbReference type="EC" id="2.1.1.-" evidence="4"/>
<comment type="caution">
    <text evidence="6">The sequence shown here is derived from an EMBL/GenBank/DDBJ whole genome shotgun (WGS) entry which is preliminary data.</text>
</comment>
<proteinExistence type="inferred from homology"/>
<keyword evidence="2 6" id="KW-0489">Methyltransferase</keyword>
<dbReference type="Proteomes" id="UP001230156">
    <property type="component" value="Unassembled WGS sequence"/>
</dbReference>
<evidence type="ECO:0000256" key="1">
    <source>
        <dbReference type="ARBA" id="ARBA00007137"/>
    </source>
</evidence>
<dbReference type="RefSeq" id="WP_379955035.1">
    <property type="nucleotide sequence ID" value="NZ_JAUYVI010000002.1"/>
</dbReference>
<dbReference type="PIRSF" id="PIRSF037567">
    <property type="entry name" value="MTTB_MeTrfase"/>
    <property type="match status" value="1"/>
</dbReference>
<dbReference type="Gene3D" id="3.20.20.480">
    <property type="entry name" value="Trimethylamine methyltransferase-like"/>
    <property type="match status" value="1"/>
</dbReference>
<name>A0ABU0YIU5_9PROT</name>
<dbReference type="GO" id="GO:0032259">
    <property type="term" value="P:methylation"/>
    <property type="evidence" value="ECO:0007669"/>
    <property type="project" value="UniProtKB-KW"/>
</dbReference>
<dbReference type="Pfam" id="PF06253">
    <property type="entry name" value="MTTB"/>
    <property type="match status" value="1"/>
</dbReference>
<protein>
    <recommendedName>
        <fullName evidence="4">Methyltransferase</fullName>
        <ecNumber evidence="4">2.1.1.-</ecNumber>
    </recommendedName>
</protein>
<evidence type="ECO:0000313" key="7">
    <source>
        <dbReference type="Proteomes" id="UP001230156"/>
    </source>
</evidence>
<keyword evidence="7" id="KW-1185">Reference proteome</keyword>
<dbReference type="InterPro" id="IPR038601">
    <property type="entry name" value="MttB-like_sf"/>
</dbReference>
<dbReference type="GO" id="GO:0008168">
    <property type="term" value="F:methyltransferase activity"/>
    <property type="evidence" value="ECO:0007669"/>
    <property type="project" value="UniProtKB-KW"/>
</dbReference>
<gene>
    <name evidence="6" type="ORF">Q8A70_08100</name>
</gene>
<feature type="region of interest" description="Disordered" evidence="5">
    <location>
        <begin position="1"/>
        <end position="35"/>
    </location>
</feature>